<dbReference type="Pfam" id="PF05939">
    <property type="entry name" value="Phage_min_tail"/>
    <property type="match status" value="1"/>
</dbReference>
<comment type="caution">
    <text evidence="1">The sequence shown here is derived from an EMBL/GenBank/DDBJ whole genome shotgun (WGS) entry which is preliminary data.</text>
</comment>
<accession>A0ABR5ZJJ2</accession>
<keyword evidence="2" id="KW-1185">Reference proteome</keyword>
<dbReference type="InterPro" id="IPR010265">
    <property type="entry name" value="Phage_lambda_TipM"/>
</dbReference>
<dbReference type="EMBL" id="JACERK010000017">
    <property type="protein sequence ID" value="MBA5234750.1"/>
    <property type="molecule type" value="Genomic_DNA"/>
</dbReference>
<sequence length="112" mass="12925">MVVKTFDWSPLNGPTGDITRTVTEVEFGDGYEQVMDNDMNSERQSWPLTFIDTWSQIQPIIAFLREHGEARAFKWVNPLGELGLYRAKQLKPQAMGFGKWTVTVTFVTFYRS</sequence>
<protein>
    <submittedName>
        <fullName evidence="1">Phage tail protein</fullName>
    </submittedName>
</protein>
<organism evidence="1 2">
    <name type="scientific">Pectobacterium aroidearum</name>
    <dbReference type="NCBI Taxonomy" id="1201031"/>
    <lineage>
        <taxon>Bacteria</taxon>
        <taxon>Pseudomonadati</taxon>
        <taxon>Pseudomonadota</taxon>
        <taxon>Gammaproteobacteria</taxon>
        <taxon>Enterobacterales</taxon>
        <taxon>Pectobacteriaceae</taxon>
        <taxon>Pectobacterium</taxon>
    </lineage>
</organism>
<gene>
    <name evidence="1" type="ORF">H2Y56_21965</name>
</gene>
<dbReference type="Proteomes" id="UP000530038">
    <property type="component" value="Unassembled WGS sequence"/>
</dbReference>
<reference evidence="1 2" key="1">
    <citation type="submission" date="2020-07" db="EMBL/GenBank/DDBJ databases">
        <title>Characterization of Pectobacterium aroidearum strains causing soft rot on Amorphophallus konjac.</title>
        <authorList>
            <person name="Xie H."/>
        </authorList>
    </citation>
    <scope>NUCLEOTIDE SEQUENCE [LARGE SCALE GENOMIC DNA]</scope>
    <source>
        <strain evidence="1 2">MY10</strain>
    </source>
</reference>
<evidence type="ECO:0000313" key="1">
    <source>
        <dbReference type="EMBL" id="MBA5234750.1"/>
    </source>
</evidence>
<proteinExistence type="predicted"/>
<evidence type="ECO:0000313" key="2">
    <source>
        <dbReference type="Proteomes" id="UP000530038"/>
    </source>
</evidence>
<name>A0ABR5ZJJ2_9GAMM</name>
<dbReference type="RefSeq" id="WP_181838329.1">
    <property type="nucleotide sequence ID" value="NZ_JACERK010000017.1"/>
</dbReference>